<name>A0A6L2KH21_TANCI</name>
<dbReference type="EMBL" id="BKCJ010002346">
    <property type="protein sequence ID" value="GEU47932.1"/>
    <property type="molecule type" value="Genomic_DNA"/>
</dbReference>
<feature type="domain" description="CCHC-type" evidence="1">
    <location>
        <begin position="83"/>
        <end position="99"/>
    </location>
</feature>
<evidence type="ECO:0000259" key="1">
    <source>
        <dbReference type="SMART" id="SM00343"/>
    </source>
</evidence>
<keyword evidence="2" id="KW-0548">Nucleotidyltransferase</keyword>
<sequence length="157" mass="17755">MARDLMDQIVRAKVAKNADNKRKWEDNQRVNFGYVGTLPYCNKCKLHHNGPCLIQCGNCKKISHQAKDCRTSTPIMNIRIPRTCFECGAKRNFKNDCPRLRNQNGGIASGKAFVLGEGEAHKDLNIVTLKKLEEARLKDVPVVRDCLKVFPKDFPGL</sequence>
<comment type="caution">
    <text evidence="2">The sequence shown here is derived from an EMBL/GenBank/DDBJ whole genome shotgun (WGS) entry which is preliminary data.</text>
</comment>
<dbReference type="GO" id="GO:0003964">
    <property type="term" value="F:RNA-directed DNA polymerase activity"/>
    <property type="evidence" value="ECO:0007669"/>
    <property type="project" value="UniProtKB-KW"/>
</dbReference>
<dbReference type="InterPro" id="IPR001878">
    <property type="entry name" value="Znf_CCHC"/>
</dbReference>
<dbReference type="AlphaFoldDB" id="A0A6L2KH21"/>
<dbReference type="GO" id="GO:0008270">
    <property type="term" value="F:zinc ion binding"/>
    <property type="evidence" value="ECO:0007669"/>
    <property type="project" value="InterPro"/>
</dbReference>
<dbReference type="GO" id="GO:0003676">
    <property type="term" value="F:nucleic acid binding"/>
    <property type="evidence" value="ECO:0007669"/>
    <property type="project" value="InterPro"/>
</dbReference>
<feature type="domain" description="CCHC-type" evidence="1">
    <location>
        <begin position="55"/>
        <end position="71"/>
    </location>
</feature>
<dbReference type="Gene3D" id="4.10.60.10">
    <property type="entry name" value="Zinc finger, CCHC-type"/>
    <property type="match status" value="1"/>
</dbReference>
<organism evidence="2">
    <name type="scientific">Tanacetum cinerariifolium</name>
    <name type="common">Dalmatian daisy</name>
    <name type="synonym">Chrysanthemum cinerariifolium</name>
    <dbReference type="NCBI Taxonomy" id="118510"/>
    <lineage>
        <taxon>Eukaryota</taxon>
        <taxon>Viridiplantae</taxon>
        <taxon>Streptophyta</taxon>
        <taxon>Embryophyta</taxon>
        <taxon>Tracheophyta</taxon>
        <taxon>Spermatophyta</taxon>
        <taxon>Magnoliopsida</taxon>
        <taxon>eudicotyledons</taxon>
        <taxon>Gunneridae</taxon>
        <taxon>Pentapetalae</taxon>
        <taxon>asterids</taxon>
        <taxon>campanulids</taxon>
        <taxon>Asterales</taxon>
        <taxon>Asteraceae</taxon>
        <taxon>Asteroideae</taxon>
        <taxon>Anthemideae</taxon>
        <taxon>Anthemidinae</taxon>
        <taxon>Tanacetum</taxon>
    </lineage>
</organism>
<protein>
    <submittedName>
        <fullName evidence="2">Putative reverse transcriptase domain-containing protein</fullName>
    </submittedName>
</protein>
<proteinExistence type="predicted"/>
<keyword evidence="2" id="KW-0808">Transferase</keyword>
<accession>A0A6L2KH21</accession>
<reference evidence="2" key="1">
    <citation type="journal article" date="2019" name="Sci. Rep.">
        <title>Draft genome of Tanacetum cinerariifolium, the natural source of mosquito coil.</title>
        <authorList>
            <person name="Yamashiro T."/>
            <person name="Shiraishi A."/>
            <person name="Satake H."/>
            <person name="Nakayama K."/>
        </authorList>
    </citation>
    <scope>NUCLEOTIDE SEQUENCE</scope>
</reference>
<dbReference type="InterPro" id="IPR036875">
    <property type="entry name" value="Znf_CCHC_sf"/>
</dbReference>
<keyword evidence="2" id="KW-0695">RNA-directed DNA polymerase</keyword>
<dbReference type="SMART" id="SM00343">
    <property type="entry name" value="ZnF_C2HC"/>
    <property type="match status" value="2"/>
</dbReference>
<dbReference type="SUPFAM" id="SSF57756">
    <property type="entry name" value="Retrovirus zinc finger-like domains"/>
    <property type="match status" value="1"/>
</dbReference>
<evidence type="ECO:0000313" key="2">
    <source>
        <dbReference type="EMBL" id="GEU47932.1"/>
    </source>
</evidence>
<gene>
    <name evidence="2" type="ORF">Tci_019910</name>
</gene>